<dbReference type="InterPro" id="IPR038258">
    <property type="entry name" value="Gp4_sf"/>
</dbReference>
<sequence>MNVSKIVTGAMKRAGILAASEKPSAQDLADGIDALNDLLAQWATDNLLVYKVEE</sequence>
<name>A0A8I0FBA3_ACIBA</name>
<evidence type="ECO:0000313" key="1">
    <source>
        <dbReference type="EMBL" id="MBD0222369.1"/>
    </source>
</evidence>
<evidence type="ECO:0000313" key="2">
    <source>
        <dbReference type="Proteomes" id="UP000634608"/>
    </source>
</evidence>
<dbReference type="Proteomes" id="UP000634608">
    <property type="component" value="Unassembled WGS sequence"/>
</dbReference>
<accession>A0A8I0FBA3</accession>
<organism evidence="1 2">
    <name type="scientific">Acinetobacter baumannii</name>
    <dbReference type="NCBI Taxonomy" id="470"/>
    <lineage>
        <taxon>Bacteria</taxon>
        <taxon>Pseudomonadati</taxon>
        <taxon>Pseudomonadota</taxon>
        <taxon>Gammaproteobacteria</taxon>
        <taxon>Moraxellales</taxon>
        <taxon>Moraxellaceae</taxon>
        <taxon>Acinetobacter</taxon>
        <taxon>Acinetobacter calcoaceticus/baumannii complex</taxon>
    </lineage>
</organism>
<dbReference type="AlphaFoldDB" id="A0A8I0FBA3"/>
<feature type="non-terminal residue" evidence="1">
    <location>
        <position position="54"/>
    </location>
</feature>
<reference evidence="1" key="1">
    <citation type="submission" date="2020-08" db="EMBL/GenBank/DDBJ databases">
        <title>Diversity of carbapenem-resistant Acinetobacter baumannii and bacteriophage-mediated spread of the Oxa23 carbapenemase.</title>
        <authorList>
            <person name="Abouelfetouh A."/>
            <person name="Mattock J."/>
            <person name="Turner D."/>
            <person name="Li E."/>
            <person name="Evans B.A."/>
        </authorList>
    </citation>
    <scope>NUCLEOTIDE SEQUENCE</scope>
    <source>
        <strain evidence="1">A86</strain>
    </source>
</reference>
<proteinExistence type="predicted"/>
<dbReference type="Gene3D" id="1.10.3230.20">
    <property type="entry name" value="P22 tail accessory factor (Gp4)"/>
    <property type="match status" value="1"/>
</dbReference>
<protein>
    <submittedName>
        <fullName evidence="1">Uncharacterized protein</fullName>
    </submittedName>
</protein>
<comment type="caution">
    <text evidence="1">The sequence shown here is derived from an EMBL/GenBank/DDBJ whole genome shotgun (WGS) entry which is preliminary data.</text>
</comment>
<dbReference type="EMBL" id="JACSVK010000380">
    <property type="protein sequence ID" value="MBD0222369.1"/>
    <property type="molecule type" value="Genomic_DNA"/>
</dbReference>
<gene>
    <name evidence="1" type="ORF">IAG11_21275</name>
</gene>